<proteinExistence type="predicted"/>
<reference evidence="2" key="1">
    <citation type="journal article" date="2024" name="Int. J. Syst. Evol. Microbiol.">
        <title>Pectobacterium araliae sp. nov., a pathogen causing bacterial soft rot of Japanese angelica tree in Japan.</title>
        <authorList>
            <person name="Sawada H."/>
            <person name="Someya N."/>
            <person name="Morohoshi T."/>
            <person name="Ono M."/>
            <person name="Satou M."/>
        </authorList>
    </citation>
    <scope>NUCLEOTIDE SEQUENCE [LARGE SCALE GENOMIC DNA]</scope>
    <source>
        <strain evidence="2">MAFF 302110</strain>
    </source>
</reference>
<dbReference type="KEGG" id="parl:PEC302110_35470"/>
<protein>
    <submittedName>
        <fullName evidence="1">Uncharacterized protein</fullName>
    </submittedName>
</protein>
<gene>
    <name evidence="1" type="ORF">PEC302110_35470</name>
</gene>
<dbReference type="AlphaFoldDB" id="A0AAN0KD61"/>
<evidence type="ECO:0000313" key="1">
    <source>
        <dbReference type="EMBL" id="BES86450.1"/>
    </source>
</evidence>
<dbReference type="Proteomes" id="UP001377830">
    <property type="component" value="Chromosome"/>
</dbReference>
<dbReference type="EMBL" id="AP028908">
    <property type="protein sequence ID" value="BES86450.1"/>
    <property type="molecule type" value="Genomic_DNA"/>
</dbReference>
<accession>A0AAN0KD61</accession>
<dbReference type="RefSeq" id="WP_261850148.1">
    <property type="nucleotide sequence ID" value="NZ_AP028908.1"/>
</dbReference>
<sequence length="70" mass="7948">MRRAVAEEAGSSTEQTLKLRIMSDYIVITTQDIRELWGNRQALGLAPFDEYMVTHWLNHFPGGLDLVGNN</sequence>
<evidence type="ECO:0000313" key="2">
    <source>
        <dbReference type="Proteomes" id="UP001377830"/>
    </source>
</evidence>
<organism evidence="1 2">
    <name type="scientific">Pectobacterium araliae</name>
    <dbReference type="NCBI Taxonomy" id="3073862"/>
    <lineage>
        <taxon>Bacteria</taxon>
        <taxon>Pseudomonadati</taxon>
        <taxon>Pseudomonadota</taxon>
        <taxon>Gammaproteobacteria</taxon>
        <taxon>Enterobacterales</taxon>
        <taxon>Pectobacteriaceae</taxon>
        <taxon>Pectobacterium</taxon>
    </lineage>
</organism>
<name>A0AAN0KD61_9GAMM</name>
<keyword evidence="2" id="KW-1185">Reference proteome</keyword>